<feature type="transmembrane region" description="Helical" evidence="5">
    <location>
        <begin position="318"/>
        <end position="340"/>
    </location>
</feature>
<feature type="transmembrane region" description="Helical" evidence="5">
    <location>
        <begin position="12"/>
        <end position="32"/>
    </location>
</feature>
<keyword evidence="5" id="KW-0472">Membrane</keyword>
<dbReference type="EMBL" id="JBHMCE010000002">
    <property type="protein sequence ID" value="MFB9526436.1"/>
    <property type="molecule type" value="Genomic_DNA"/>
</dbReference>
<dbReference type="InterPro" id="IPR011712">
    <property type="entry name" value="Sig_transdc_His_kin_sub3_dim/P"/>
</dbReference>
<dbReference type="InterPro" id="IPR036890">
    <property type="entry name" value="HATPase_C_sf"/>
</dbReference>
<dbReference type="Gene3D" id="1.20.5.1930">
    <property type="match status" value="1"/>
</dbReference>
<dbReference type="GO" id="GO:0016301">
    <property type="term" value="F:kinase activity"/>
    <property type="evidence" value="ECO:0007669"/>
    <property type="project" value="UniProtKB-KW"/>
</dbReference>
<feature type="transmembrane region" description="Helical" evidence="5">
    <location>
        <begin position="281"/>
        <end position="298"/>
    </location>
</feature>
<keyword evidence="5" id="KW-0812">Transmembrane</keyword>
<evidence type="ECO:0000256" key="1">
    <source>
        <dbReference type="ARBA" id="ARBA00022679"/>
    </source>
</evidence>
<dbReference type="CDD" id="cd16917">
    <property type="entry name" value="HATPase_UhpB-NarQ-NarX-like"/>
    <property type="match status" value="1"/>
</dbReference>
<feature type="transmembrane region" description="Helical" evidence="5">
    <location>
        <begin position="44"/>
        <end position="63"/>
    </location>
</feature>
<evidence type="ECO:0000313" key="7">
    <source>
        <dbReference type="EMBL" id="MFB9526436.1"/>
    </source>
</evidence>
<reference evidence="7 8" key="1">
    <citation type="submission" date="2024-09" db="EMBL/GenBank/DDBJ databases">
        <authorList>
            <person name="Sun Q."/>
            <person name="Mori K."/>
        </authorList>
    </citation>
    <scope>NUCLEOTIDE SEQUENCE [LARGE SCALE GENOMIC DNA]</scope>
    <source>
        <strain evidence="7 8">JCM 3323</strain>
    </source>
</reference>
<accession>A0ABV5PT73</accession>
<feature type="transmembrane region" description="Helical" evidence="5">
    <location>
        <begin position="131"/>
        <end position="157"/>
    </location>
</feature>
<protein>
    <submittedName>
        <fullName evidence="7">Sensor histidine kinase</fullName>
    </submittedName>
</protein>
<evidence type="ECO:0000256" key="4">
    <source>
        <dbReference type="SAM" id="MobiDB-lite"/>
    </source>
</evidence>
<sequence>MTAKDVSGQAWTGWALVFGYIALLVPARFTIFQVMAQGERSSPLTSAVGLGLIVSVMALFAVVAVGGRWALPLLAAVTFGAYVPFAMLWGPIAGPLAAAMPLTVAGPAGWVLFAAVIGADTLVSIVLHAPAVFTVTTFSIIDLNTGLTLFALVRLAVLLAQTHAANRQVAALEVAGERLRASDDLRRAIGARLSAVLTLSRRAPVTADVLADIARISRKAAEEARAVADVRREPLPLPAHTAGLPDASTRLARWSMIAMTFSISTITLNNVGESGSTDQRVWAVALLVTVLTAVLQLYHGVPRASTPAAWRWTVPAQILITVAGAVYVGHGLLGALVALAVSNTLLWLPPRWSVPIVVVAAVGEGQFLRLYPEVGGYALYQTASLLVIAIGVYAFNRLPQAAARLRALRRQIARNAVIAERLRVARDVHDLLGFTLSAITLKAELGLRVLGDDRVKAESLLKEVGPLAVRALADVRSITEEGATLSLREEIDSARVLLASAGVDVRVDIRAPEEDPVLATVLREAVTNVVRHAVPRSCTIAVANDGHEVRLSVANDGVAPALPAAGRGLANLAARVEEAGGTFSAGDQGDGTFTLVATVPPEERRRQNDAVRTAPSGRRRQDSPARARPVDHA</sequence>
<feature type="compositionally biased region" description="Basic and acidic residues" evidence="4">
    <location>
        <begin position="619"/>
        <end position="633"/>
    </location>
</feature>
<dbReference type="InterPro" id="IPR050482">
    <property type="entry name" value="Sensor_HK_TwoCompSys"/>
</dbReference>
<dbReference type="RefSeq" id="WP_346123481.1">
    <property type="nucleotide sequence ID" value="NZ_BAAAXC010000014.1"/>
</dbReference>
<keyword evidence="8" id="KW-1185">Reference proteome</keyword>
<keyword evidence="1" id="KW-0808">Transferase</keyword>
<feature type="domain" description="Signal transduction histidine kinase subgroup 3 dimerisation and phosphoacceptor" evidence="6">
    <location>
        <begin position="420"/>
        <end position="478"/>
    </location>
</feature>
<keyword evidence="5" id="KW-1133">Transmembrane helix</keyword>
<proteinExistence type="predicted"/>
<feature type="transmembrane region" description="Helical" evidence="5">
    <location>
        <begin position="377"/>
        <end position="396"/>
    </location>
</feature>
<dbReference type="SUPFAM" id="SSF55874">
    <property type="entry name" value="ATPase domain of HSP90 chaperone/DNA topoisomerase II/histidine kinase"/>
    <property type="match status" value="1"/>
</dbReference>
<gene>
    <name evidence="7" type="ORF">ACFFRN_07405</name>
</gene>
<dbReference type="Gene3D" id="3.30.565.10">
    <property type="entry name" value="Histidine kinase-like ATPase, C-terminal domain"/>
    <property type="match status" value="1"/>
</dbReference>
<evidence type="ECO:0000313" key="8">
    <source>
        <dbReference type="Proteomes" id="UP001589646"/>
    </source>
</evidence>
<evidence type="ECO:0000256" key="3">
    <source>
        <dbReference type="ARBA" id="ARBA00023012"/>
    </source>
</evidence>
<dbReference type="PANTHER" id="PTHR24421">
    <property type="entry name" value="NITRATE/NITRITE SENSOR PROTEIN NARX-RELATED"/>
    <property type="match status" value="1"/>
</dbReference>
<dbReference type="Pfam" id="PF07730">
    <property type="entry name" value="HisKA_3"/>
    <property type="match status" value="1"/>
</dbReference>
<keyword evidence="3" id="KW-0902">Two-component regulatory system</keyword>
<evidence type="ECO:0000259" key="6">
    <source>
        <dbReference type="Pfam" id="PF07730"/>
    </source>
</evidence>
<organism evidence="7 8">
    <name type="scientific">Nonomuraea roseola</name>
    <dbReference type="NCBI Taxonomy" id="46179"/>
    <lineage>
        <taxon>Bacteria</taxon>
        <taxon>Bacillati</taxon>
        <taxon>Actinomycetota</taxon>
        <taxon>Actinomycetes</taxon>
        <taxon>Streptosporangiales</taxon>
        <taxon>Streptosporangiaceae</taxon>
        <taxon>Nonomuraea</taxon>
    </lineage>
</organism>
<dbReference type="Proteomes" id="UP001589646">
    <property type="component" value="Unassembled WGS sequence"/>
</dbReference>
<dbReference type="PANTHER" id="PTHR24421:SF63">
    <property type="entry name" value="SENSOR HISTIDINE KINASE DESK"/>
    <property type="match status" value="1"/>
</dbReference>
<evidence type="ECO:0000256" key="5">
    <source>
        <dbReference type="SAM" id="Phobius"/>
    </source>
</evidence>
<keyword evidence="2 7" id="KW-0418">Kinase</keyword>
<feature type="transmembrane region" description="Helical" evidence="5">
    <location>
        <begin position="69"/>
        <end position="89"/>
    </location>
</feature>
<name>A0ABV5PT73_9ACTN</name>
<feature type="region of interest" description="Disordered" evidence="4">
    <location>
        <begin position="599"/>
        <end position="633"/>
    </location>
</feature>
<evidence type="ECO:0000256" key="2">
    <source>
        <dbReference type="ARBA" id="ARBA00022777"/>
    </source>
</evidence>
<comment type="caution">
    <text evidence="7">The sequence shown here is derived from an EMBL/GenBank/DDBJ whole genome shotgun (WGS) entry which is preliminary data.</text>
</comment>